<dbReference type="STRING" id="1656094.BFC18_04060"/>
<accession>A0A1E7ZFH5</accession>
<dbReference type="AlphaFoldDB" id="A0A1E7ZFH5"/>
<organism evidence="1 2">
    <name type="scientific">Alteromonas confluentis</name>
    <dbReference type="NCBI Taxonomy" id="1656094"/>
    <lineage>
        <taxon>Bacteria</taxon>
        <taxon>Pseudomonadati</taxon>
        <taxon>Pseudomonadota</taxon>
        <taxon>Gammaproteobacteria</taxon>
        <taxon>Alteromonadales</taxon>
        <taxon>Alteromonadaceae</taxon>
        <taxon>Alteromonas/Salinimonas group</taxon>
        <taxon>Alteromonas</taxon>
    </lineage>
</organism>
<protein>
    <recommendedName>
        <fullName evidence="3">DUF3025 domain-containing protein</fullName>
    </recommendedName>
</protein>
<dbReference type="Pfam" id="PF11227">
    <property type="entry name" value="DUF3025"/>
    <property type="match status" value="1"/>
</dbReference>
<dbReference type="Proteomes" id="UP000175691">
    <property type="component" value="Unassembled WGS sequence"/>
</dbReference>
<evidence type="ECO:0000313" key="1">
    <source>
        <dbReference type="EMBL" id="OFC72246.1"/>
    </source>
</evidence>
<sequence>MNSTAVSWSSAINHPELVSPIKQLLCETGLTETAVFPQPDKLMAVTNHWHNGNWSGPEFKGQSTFSDDDGRYYEEIIFQDNVLPTRESNWHDFFNALIWMQFPRTKGLLNRMHVEDIAAHGVHPRTASRNRITHFDECGVVLAVPERLQPQGRELLYALAHHNWIEIMLEKRANWGDVLYPFIFGHANLEMLLEPFIGLTGKWLAVTVPDDFNQMSFQQQCHAVDTALFQRFTKTDVFSVKGHLHPLPLLGVPGWYSPQNLTFYQNTDYFRPLIKQKTVGELLP</sequence>
<dbReference type="InterPro" id="IPR021390">
    <property type="entry name" value="DUF3025"/>
</dbReference>
<reference evidence="1 2" key="1">
    <citation type="submission" date="2016-08" db="EMBL/GenBank/DDBJ databases">
        <authorList>
            <person name="Seilhamer J.J."/>
        </authorList>
    </citation>
    <scope>NUCLEOTIDE SEQUENCE [LARGE SCALE GENOMIC DNA]</scope>
    <source>
        <strain evidence="1 2">KCTC 42603</strain>
    </source>
</reference>
<proteinExistence type="predicted"/>
<name>A0A1E7ZFH5_9ALTE</name>
<evidence type="ECO:0008006" key="3">
    <source>
        <dbReference type="Google" id="ProtNLM"/>
    </source>
</evidence>
<evidence type="ECO:0000313" key="2">
    <source>
        <dbReference type="Proteomes" id="UP000175691"/>
    </source>
</evidence>
<dbReference type="OrthoDB" id="5292474at2"/>
<comment type="caution">
    <text evidence="1">The sequence shown here is derived from an EMBL/GenBank/DDBJ whole genome shotgun (WGS) entry which is preliminary data.</text>
</comment>
<gene>
    <name evidence="1" type="ORF">BFC18_04060</name>
</gene>
<dbReference type="EMBL" id="MDHN01000006">
    <property type="protein sequence ID" value="OFC72246.1"/>
    <property type="molecule type" value="Genomic_DNA"/>
</dbReference>
<keyword evidence="2" id="KW-1185">Reference proteome</keyword>